<dbReference type="Proteomes" id="UP000436088">
    <property type="component" value="Unassembled WGS sequence"/>
</dbReference>
<keyword evidence="4" id="KW-1185">Reference proteome</keyword>
<reference evidence="3" key="1">
    <citation type="submission" date="2019-09" db="EMBL/GenBank/DDBJ databases">
        <title>Draft genome information of white flower Hibiscus syriacus.</title>
        <authorList>
            <person name="Kim Y.-M."/>
        </authorList>
    </citation>
    <scope>NUCLEOTIDE SEQUENCE [LARGE SCALE GENOMIC DNA]</scope>
    <source>
        <strain evidence="3">YM2019G1</strain>
    </source>
</reference>
<dbReference type="SUPFAM" id="SSF54928">
    <property type="entry name" value="RNA-binding domain, RBD"/>
    <property type="match status" value="1"/>
</dbReference>
<dbReference type="InterPro" id="IPR012677">
    <property type="entry name" value="Nucleotide-bd_a/b_plait_sf"/>
</dbReference>
<protein>
    <recommendedName>
        <fullName evidence="2">Reverse transcriptase zinc-binding domain-containing protein</fullName>
    </recommendedName>
</protein>
<evidence type="ECO:0000259" key="2">
    <source>
        <dbReference type="Pfam" id="PF13966"/>
    </source>
</evidence>
<dbReference type="InterPro" id="IPR015943">
    <property type="entry name" value="WD40/YVTN_repeat-like_dom_sf"/>
</dbReference>
<dbReference type="Pfam" id="PF13966">
    <property type="entry name" value="zf-RVT"/>
    <property type="match status" value="1"/>
</dbReference>
<organism evidence="3 4">
    <name type="scientific">Hibiscus syriacus</name>
    <name type="common">Rose of Sharon</name>
    <dbReference type="NCBI Taxonomy" id="106335"/>
    <lineage>
        <taxon>Eukaryota</taxon>
        <taxon>Viridiplantae</taxon>
        <taxon>Streptophyta</taxon>
        <taxon>Embryophyta</taxon>
        <taxon>Tracheophyta</taxon>
        <taxon>Spermatophyta</taxon>
        <taxon>Magnoliopsida</taxon>
        <taxon>eudicotyledons</taxon>
        <taxon>Gunneridae</taxon>
        <taxon>Pentapetalae</taxon>
        <taxon>rosids</taxon>
        <taxon>malvids</taxon>
        <taxon>Malvales</taxon>
        <taxon>Malvaceae</taxon>
        <taxon>Malvoideae</taxon>
        <taxon>Hibiscus</taxon>
    </lineage>
</organism>
<dbReference type="Gene3D" id="2.130.10.10">
    <property type="entry name" value="YVTN repeat-like/Quinoprotein amine dehydrogenase"/>
    <property type="match status" value="1"/>
</dbReference>
<gene>
    <name evidence="3" type="ORF">F3Y22_tig00112289pilonHSYRG00112</name>
</gene>
<dbReference type="SUPFAM" id="SSF117289">
    <property type="entry name" value="Nucleoporin domain"/>
    <property type="match status" value="1"/>
</dbReference>
<dbReference type="Gene3D" id="3.30.70.330">
    <property type="match status" value="1"/>
</dbReference>
<dbReference type="GO" id="GO:0017056">
    <property type="term" value="F:structural constituent of nuclear pore"/>
    <property type="evidence" value="ECO:0007669"/>
    <property type="project" value="InterPro"/>
</dbReference>
<dbReference type="Gene3D" id="3.30.420.10">
    <property type="entry name" value="Ribonuclease H-like superfamily/Ribonuclease H"/>
    <property type="match status" value="1"/>
</dbReference>
<feature type="domain" description="Reverse transcriptase zinc-binding" evidence="2">
    <location>
        <begin position="893"/>
        <end position="934"/>
    </location>
</feature>
<dbReference type="InterPro" id="IPR036397">
    <property type="entry name" value="RNaseH_sf"/>
</dbReference>
<accession>A0A6A2Y6N3</accession>
<evidence type="ECO:0000313" key="3">
    <source>
        <dbReference type="EMBL" id="KAE8668649.1"/>
    </source>
</evidence>
<dbReference type="InterPro" id="IPR035979">
    <property type="entry name" value="RBD_domain_sf"/>
</dbReference>
<sequence length="1144" mass="130229">MGRQLEIKEEKEGEHVETKDFFFEKIGEPVPVSSFFQLEIKEEKEGEHVETKDFFFEKIGEPVPVRSDFQFDLQSPPSKPLALSQRLQLLFLAHSSGFLVARTKDVIDLAKDIKENGTSSSIEDLSVVDVPIGKVHILALSTTDDTILAASVAADINFFSVNSLLTKDIKPCFSTLLSGSSVVKDIQWRKRKDNSFLVLSDDRKLYHGTISHPLKHVMDDVDAVEWSVKGASVAVAKDNTLSILSSGLTEKLCIALPFKSWVGDSDDCTLKGGFVPIALFSDAFSLLEMHKRKITLSKDFTFSGSERMSVIGRERVRENLKKSITSDEEWTVFIDNLSKRVSRGVLRDYFSPYGQILKIIPTGPAFIPKWIGEKNDKGRFIPQPKYISAGPMGRVSNRGRGFGYFGFTVIAAVAGNSDSGETAISRPKSRSRTVVCALRVKSISFHDRVYRRVSRRRVRESFEQDRSSPKSSQSSIKARNEAAVTREVCDLLGITFKGGRQLLEEEIMKRERKGSFVQQTNLIDLPLLGGSFTWCSNRVVPTWRMLPKSLSDHNPVLLEEDCKNWGLKPFRFFHYMLEEDGFVDAVQKEIKALELDRGRRGIFIFLQGTKKIRKWSNRSQVGISEAITDFESKINDLELKAQGSGISSYEWEQLLLYRKELWKMHRIKESIWFQKSRVKWIKDGNRNTRAEVREAIFSSDSAKAPGLDGFTMEFFKKFWPTLKLKIMKFVDEFYCGRKWEHGVNHTFISLIPKKINPEYCAFLANEGIHFWRKQGLRGVVFKVDFQRAYDSIEWPILLRLLRVMGFGERWVSWIENCLSSASISVVCPMDSWIWIGIINNYLKKDEIGEGLRSHSKIQVSNGKGDGLFLIKSYRSTLSFKLGGSFNWNKWVWSVRTELKRRGVPLEDVLCPFCLNKEETVQHLFISCSVAGELWNKIFRLWDISTVLPKDPPSLLSSWSDIRANSTIWKFLPGVVFWTIWKARNSVVFDNLKLDRSSLFFISKFRLAKWYVAKHLNVTTQVDSLVEDPTLADKLPSPIFKRKNVQSWLPPPTHYFKFNVDGAVRGEGLQGGIGGILKDANSNTLGSFSNNVGPCPPPMAKLKAIEKDIDFFLASTWAEEGRLIIESDCKVAVDWILLPTSAPFF</sequence>
<evidence type="ECO:0000313" key="4">
    <source>
        <dbReference type="Proteomes" id="UP000436088"/>
    </source>
</evidence>
<dbReference type="InterPro" id="IPR044694">
    <property type="entry name" value="NUP214"/>
</dbReference>
<dbReference type="EMBL" id="VEPZ02001544">
    <property type="protein sequence ID" value="KAE8668649.1"/>
    <property type="molecule type" value="Genomic_DNA"/>
</dbReference>
<dbReference type="GO" id="GO:0003676">
    <property type="term" value="F:nucleic acid binding"/>
    <property type="evidence" value="ECO:0007669"/>
    <property type="project" value="InterPro"/>
</dbReference>
<feature type="region of interest" description="Disordered" evidence="1">
    <location>
        <begin position="460"/>
        <end position="479"/>
    </location>
</feature>
<dbReference type="GO" id="GO:0006405">
    <property type="term" value="P:RNA export from nucleus"/>
    <property type="evidence" value="ECO:0007669"/>
    <property type="project" value="InterPro"/>
</dbReference>
<dbReference type="AlphaFoldDB" id="A0A6A2Y6N3"/>
<proteinExistence type="predicted"/>
<name>A0A6A2Y6N3_HIBSY</name>
<dbReference type="PANTHER" id="PTHR34418:SF3">
    <property type="entry name" value="NUCLEAR PORE COMPLEX PROTEIN NUP214"/>
    <property type="match status" value="1"/>
</dbReference>
<dbReference type="CDD" id="cd00590">
    <property type="entry name" value="RRM_SF"/>
    <property type="match status" value="1"/>
</dbReference>
<comment type="caution">
    <text evidence="3">The sequence shown here is derived from an EMBL/GenBank/DDBJ whole genome shotgun (WGS) entry which is preliminary data.</text>
</comment>
<evidence type="ECO:0000256" key="1">
    <source>
        <dbReference type="SAM" id="MobiDB-lite"/>
    </source>
</evidence>
<dbReference type="InterPro" id="IPR026960">
    <property type="entry name" value="RVT-Znf"/>
</dbReference>
<dbReference type="PANTHER" id="PTHR34418">
    <property type="entry name" value="NUCLEAR PORE COMPLEX PROTEIN NUP214 ISOFORM X1"/>
    <property type="match status" value="1"/>
</dbReference>